<gene>
    <name evidence="2" type="ORF">HannXRQ_Chr10g0282201</name>
    <name evidence="1" type="ORF">HanXRQr2_Chr10g0423351</name>
</gene>
<evidence type="ECO:0000313" key="2">
    <source>
        <dbReference type="EMBL" id="OTG09953.1"/>
    </source>
</evidence>
<proteinExistence type="predicted"/>
<reference evidence="1" key="3">
    <citation type="submission" date="2020-06" db="EMBL/GenBank/DDBJ databases">
        <title>Helianthus annuus Genome sequencing and assembly Release 2.</title>
        <authorList>
            <person name="Gouzy J."/>
            <person name="Langlade N."/>
            <person name="Munos S."/>
        </authorList>
    </citation>
    <scope>NUCLEOTIDE SEQUENCE</scope>
    <source>
        <tissue evidence="1">Leaves</tissue>
    </source>
</reference>
<dbReference type="InParanoid" id="A0A251TGU0"/>
<dbReference type="EMBL" id="CM007899">
    <property type="protein sequence ID" value="OTG09953.1"/>
    <property type="molecule type" value="Genomic_DNA"/>
</dbReference>
<dbReference type="AlphaFoldDB" id="A0A251TGU0"/>
<name>A0A251TGU0_HELAN</name>
<reference evidence="1 3" key="1">
    <citation type="journal article" date="2017" name="Nature">
        <title>The sunflower genome provides insights into oil metabolism, flowering and Asterid evolution.</title>
        <authorList>
            <person name="Badouin H."/>
            <person name="Gouzy J."/>
            <person name="Grassa C.J."/>
            <person name="Murat F."/>
            <person name="Staton S.E."/>
            <person name="Cottret L."/>
            <person name="Lelandais-Briere C."/>
            <person name="Owens G.L."/>
            <person name="Carrere S."/>
            <person name="Mayjonade B."/>
            <person name="Legrand L."/>
            <person name="Gill N."/>
            <person name="Kane N.C."/>
            <person name="Bowers J.E."/>
            <person name="Hubner S."/>
            <person name="Bellec A."/>
            <person name="Berard A."/>
            <person name="Berges H."/>
            <person name="Blanchet N."/>
            <person name="Boniface M.C."/>
            <person name="Brunel D."/>
            <person name="Catrice O."/>
            <person name="Chaidir N."/>
            <person name="Claudel C."/>
            <person name="Donnadieu C."/>
            <person name="Faraut T."/>
            <person name="Fievet G."/>
            <person name="Helmstetter N."/>
            <person name="King M."/>
            <person name="Knapp S.J."/>
            <person name="Lai Z."/>
            <person name="Le Paslier M.C."/>
            <person name="Lippi Y."/>
            <person name="Lorenzon L."/>
            <person name="Mandel J.R."/>
            <person name="Marage G."/>
            <person name="Marchand G."/>
            <person name="Marquand E."/>
            <person name="Bret-Mestries E."/>
            <person name="Morien E."/>
            <person name="Nambeesan S."/>
            <person name="Nguyen T."/>
            <person name="Pegot-Espagnet P."/>
            <person name="Pouilly N."/>
            <person name="Raftis F."/>
            <person name="Sallet E."/>
            <person name="Schiex T."/>
            <person name="Thomas J."/>
            <person name="Vandecasteele C."/>
            <person name="Vares D."/>
            <person name="Vear F."/>
            <person name="Vautrin S."/>
            <person name="Crespi M."/>
            <person name="Mangin B."/>
            <person name="Burke J.M."/>
            <person name="Salse J."/>
            <person name="Munos S."/>
            <person name="Vincourt P."/>
            <person name="Rieseberg L.H."/>
            <person name="Langlade N.B."/>
        </authorList>
    </citation>
    <scope>NUCLEOTIDE SEQUENCE [LARGE SCALE GENOMIC DNA]</scope>
    <source>
        <strain evidence="3">cv. SF193</strain>
        <tissue evidence="1">Leaves</tissue>
    </source>
</reference>
<reference evidence="2" key="2">
    <citation type="submission" date="2017-02" db="EMBL/GenBank/DDBJ databases">
        <title>Sunflower complete genome.</title>
        <authorList>
            <person name="Langlade N."/>
            <person name="Munos S."/>
        </authorList>
    </citation>
    <scope>NUCLEOTIDE SEQUENCE [LARGE SCALE GENOMIC DNA]</scope>
    <source>
        <tissue evidence="2">Leaves</tissue>
    </source>
</reference>
<accession>A0A251TGU0</accession>
<keyword evidence="3" id="KW-1185">Reference proteome</keyword>
<sequence>MIQIRVLYNFSLIAHGHKPLPLHLPIGFISYRPKSLTTTTTTATAMKDGGSTVSEKIRDELSFYEPLGIPETE</sequence>
<evidence type="ECO:0000313" key="1">
    <source>
        <dbReference type="EMBL" id="KAF5784995.1"/>
    </source>
</evidence>
<dbReference type="Gramene" id="mRNA:HanXRQr2_Chr10g0423351">
    <property type="protein sequence ID" value="CDS:HanXRQr2_Chr10g0423351.1"/>
    <property type="gene ID" value="HanXRQr2_Chr10g0423351"/>
</dbReference>
<dbReference type="Proteomes" id="UP000215914">
    <property type="component" value="Chromosome 10"/>
</dbReference>
<evidence type="ECO:0000313" key="3">
    <source>
        <dbReference type="Proteomes" id="UP000215914"/>
    </source>
</evidence>
<dbReference type="EMBL" id="MNCJ02000325">
    <property type="protein sequence ID" value="KAF5784995.1"/>
    <property type="molecule type" value="Genomic_DNA"/>
</dbReference>
<protein>
    <submittedName>
        <fullName evidence="2">Uncharacterized protein</fullName>
    </submittedName>
</protein>
<organism evidence="2 3">
    <name type="scientific">Helianthus annuus</name>
    <name type="common">Common sunflower</name>
    <dbReference type="NCBI Taxonomy" id="4232"/>
    <lineage>
        <taxon>Eukaryota</taxon>
        <taxon>Viridiplantae</taxon>
        <taxon>Streptophyta</taxon>
        <taxon>Embryophyta</taxon>
        <taxon>Tracheophyta</taxon>
        <taxon>Spermatophyta</taxon>
        <taxon>Magnoliopsida</taxon>
        <taxon>eudicotyledons</taxon>
        <taxon>Gunneridae</taxon>
        <taxon>Pentapetalae</taxon>
        <taxon>asterids</taxon>
        <taxon>campanulids</taxon>
        <taxon>Asterales</taxon>
        <taxon>Asteraceae</taxon>
        <taxon>Asteroideae</taxon>
        <taxon>Heliantheae alliance</taxon>
        <taxon>Heliantheae</taxon>
        <taxon>Helianthus</taxon>
    </lineage>
</organism>